<evidence type="ECO:0000256" key="2">
    <source>
        <dbReference type="ARBA" id="ARBA00022475"/>
    </source>
</evidence>
<feature type="transmembrane region" description="Helical" evidence="6">
    <location>
        <begin position="135"/>
        <end position="155"/>
    </location>
</feature>
<evidence type="ECO:0000256" key="3">
    <source>
        <dbReference type="ARBA" id="ARBA00022692"/>
    </source>
</evidence>
<keyword evidence="10" id="KW-1185">Reference proteome</keyword>
<feature type="domain" description="Na+/H+ antiporter NhaC-like C-terminal" evidence="8">
    <location>
        <begin position="42"/>
        <end position="182"/>
    </location>
</feature>
<feature type="transmembrane region" description="Helical" evidence="6">
    <location>
        <begin position="217"/>
        <end position="241"/>
    </location>
</feature>
<evidence type="ECO:0000256" key="4">
    <source>
        <dbReference type="ARBA" id="ARBA00022989"/>
    </source>
</evidence>
<proteinExistence type="predicted"/>
<dbReference type="GO" id="GO:0005886">
    <property type="term" value="C:plasma membrane"/>
    <property type="evidence" value="ECO:0007669"/>
    <property type="project" value="UniProtKB-SubCell"/>
</dbReference>
<dbReference type="InterPro" id="IPR018461">
    <property type="entry name" value="Na/H_Antiport_NhaC-like_C"/>
</dbReference>
<feature type="chain" id="PRO_5009907007" evidence="7">
    <location>
        <begin position="24"/>
        <end position="561"/>
    </location>
</feature>
<evidence type="ECO:0000256" key="7">
    <source>
        <dbReference type="SAM" id="SignalP"/>
    </source>
</evidence>
<feature type="signal peptide" evidence="7">
    <location>
        <begin position="1"/>
        <end position="23"/>
    </location>
</feature>
<evidence type="ECO:0000259" key="8">
    <source>
        <dbReference type="Pfam" id="PF03553"/>
    </source>
</evidence>
<protein>
    <submittedName>
        <fullName evidence="9">Na+/H+ antiporter</fullName>
    </submittedName>
</protein>
<feature type="transmembrane region" description="Helical" evidence="6">
    <location>
        <begin position="400"/>
        <end position="425"/>
    </location>
</feature>
<feature type="transmembrane region" description="Helical" evidence="6">
    <location>
        <begin position="375"/>
        <end position="393"/>
    </location>
</feature>
<name>A0A1M4PPC6_9FIRM</name>
<evidence type="ECO:0000313" key="9">
    <source>
        <dbReference type="EMBL" id="SHD77331.1"/>
    </source>
</evidence>
<feature type="transmembrane region" description="Helical" evidence="6">
    <location>
        <begin position="94"/>
        <end position="114"/>
    </location>
</feature>
<dbReference type="AlphaFoldDB" id="A0A1M4PPC6"/>
<keyword evidence="7" id="KW-0732">Signal</keyword>
<dbReference type="Pfam" id="PF03553">
    <property type="entry name" value="Na_H_antiporter"/>
    <property type="match status" value="2"/>
</dbReference>
<reference evidence="9 10" key="1">
    <citation type="submission" date="2016-11" db="EMBL/GenBank/DDBJ databases">
        <authorList>
            <person name="Manzoor S."/>
        </authorList>
    </citation>
    <scope>NUCLEOTIDE SEQUENCE [LARGE SCALE GENOMIC DNA]</scope>
    <source>
        <strain evidence="9">Clostridium ultunense strain Esp</strain>
    </source>
</reference>
<keyword evidence="3 6" id="KW-0812">Transmembrane</keyword>
<evidence type="ECO:0000256" key="1">
    <source>
        <dbReference type="ARBA" id="ARBA00004651"/>
    </source>
</evidence>
<keyword evidence="2" id="KW-1003">Cell membrane</keyword>
<dbReference type="RefSeq" id="WP_025641360.1">
    <property type="nucleotide sequence ID" value="NZ_LT669839.1"/>
</dbReference>
<evidence type="ECO:0000256" key="5">
    <source>
        <dbReference type="ARBA" id="ARBA00023136"/>
    </source>
</evidence>
<dbReference type="Proteomes" id="UP000245423">
    <property type="component" value="Chromosome 1"/>
</dbReference>
<accession>A0A1M4PPC6</accession>
<feature type="transmembrane region" description="Helical" evidence="6">
    <location>
        <begin position="529"/>
        <end position="546"/>
    </location>
</feature>
<feature type="transmembrane region" description="Helical" evidence="6">
    <location>
        <begin position="290"/>
        <end position="313"/>
    </location>
</feature>
<evidence type="ECO:0000313" key="10">
    <source>
        <dbReference type="Proteomes" id="UP000245423"/>
    </source>
</evidence>
<dbReference type="OrthoDB" id="9762978at2"/>
<comment type="subcellular location">
    <subcellularLocation>
        <location evidence="1">Cell membrane</location>
        <topology evidence="1">Multi-pass membrane protein</topology>
    </subcellularLocation>
</comment>
<feature type="transmembrane region" description="Helical" evidence="6">
    <location>
        <begin position="334"/>
        <end position="355"/>
    </location>
</feature>
<dbReference type="PANTHER" id="PTHR43478">
    <property type="entry name" value="NA+/H+ ANTIPORTER-RELATED"/>
    <property type="match status" value="1"/>
</dbReference>
<keyword evidence="4 6" id="KW-1133">Transmembrane helix</keyword>
<feature type="transmembrane region" description="Helical" evidence="6">
    <location>
        <begin position="505"/>
        <end position="523"/>
    </location>
</feature>
<organism evidence="9 10">
    <name type="scientific">[Clostridium] ultunense Esp</name>
    <dbReference type="NCBI Taxonomy" id="1288971"/>
    <lineage>
        <taxon>Bacteria</taxon>
        <taxon>Bacillati</taxon>
        <taxon>Bacillota</taxon>
        <taxon>Tissierellia</taxon>
        <taxon>Tissierellales</taxon>
        <taxon>Tepidimicrobiaceae</taxon>
        <taxon>Schnuerera</taxon>
    </lineage>
</organism>
<sequence length="561" mass="61157">MYRFKTIILVLFLILVLAFPAFAEEEKATNFGWLSVLPPLLAIVLAFVTKQVLVSLFLGIFIGATMLNGWNPFYGFLRTMDNYLIGSLADSWNAAIIIFLLAIGGMVGVVNKMGGTIAVAEALGRKIKNPRSAQLYTYLLGVFVFFDDYANTLIVGPTMRPLTDKNRISKEKFSYIIDSTAAPVVGLALISTWVGYEIGVIRNIYQSLGIDANYYGVFLRTIPYSYYCIYSLIFLLVLLVIEKDYGPMYEAEKRARVTGKLIADGAKPMTSDEITEMEIRKDIKYKASNAIVPILTLIMIAFFGLWYNGYTLLEETVNPFTMEGIRTCFGEADSSIVLLWASLISSIVAIGMGVFQKIFSVDEAFDAWVDGAKSMLFACMILVLAWSLGSVTGDVGTAEFLIGIVPGNFPFAILPLIIFVISAIISFATGTAWGTMAIVIPLAIPMAYAFVQSGGDPHMMTVTLGTVLSGAIFGDHCSPISDTTIMSSMASGADHLDHVKTQMPYAITVAIIAGISYIFAGFFSAHPVIILLIGTAIIIGVVSYFGKSVKEEDLKKEVTPN</sequence>
<dbReference type="EMBL" id="LT669839">
    <property type="protein sequence ID" value="SHD77331.1"/>
    <property type="molecule type" value="Genomic_DNA"/>
</dbReference>
<feature type="transmembrane region" description="Helical" evidence="6">
    <location>
        <begin position="56"/>
        <end position="74"/>
    </location>
</feature>
<dbReference type="PANTHER" id="PTHR43478:SF1">
    <property type="entry name" value="NA+_H+ ANTIPORTER NHAC-LIKE C-TERMINAL DOMAIN-CONTAINING PROTEIN"/>
    <property type="match status" value="1"/>
</dbReference>
<feature type="transmembrane region" description="Helical" evidence="6">
    <location>
        <begin position="431"/>
        <end position="451"/>
    </location>
</feature>
<evidence type="ECO:0000256" key="6">
    <source>
        <dbReference type="SAM" id="Phobius"/>
    </source>
</evidence>
<keyword evidence="5 6" id="KW-0472">Membrane</keyword>
<feature type="transmembrane region" description="Helical" evidence="6">
    <location>
        <begin position="175"/>
        <end position="196"/>
    </location>
</feature>
<gene>
    <name evidence="9" type="ORF">CUESP1_1973</name>
</gene>
<feature type="domain" description="Na+/H+ antiporter NhaC-like C-terminal" evidence="8">
    <location>
        <begin position="185"/>
        <end position="522"/>
    </location>
</feature>
<feature type="transmembrane region" description="Helical" evidence="6">
    <location>
        <begin position="33"/>
        <end position="49"/>
    </location>
</feature>